<keyword evidence="6" id="KW-0472">Membrane</keyword>
<evidence type="ECO:0000256" key="5">
    <source>
        <dbReference type="SAM" id="MobiDB-lite"/>
    </source>
</evidence>
<dbReference type="Proteomes" id="UP000241736">
    <property type="component" value="Unassembled WGS sequence"/>
</dbReference>
<evidence type="ECO:0000256" key="3">
    <source>
        <dbReference type="ARBA" id="ARBA00023004"/>
    </source>
</evidence>
<dbReference type="GO" id="GO:0046872">
    <property type="term" value="F:metal ion binding"/>
    <property type="evidence" value="ECO:0007669"/>
    <property type="project" value="UniProtKB-KW"/>
</dbReference>
<keyword evidence="6" id="KW-1133">Transmembrane helix</keyword>
<reference evidence="8 9" key="1">
    <citation type="submission" date="2018-03" db="EMBL/GenBank/DDBJ databases">
        <title>Arenimonas caeni sp. nov., isolated from activated sludge.</title>
        <authorList>
            <person name="Liu H."/>
        </authorList>
    </citation>
    <scope>NUCLEOTIDE SEQUENCE [LARGE SCALE GENOMIC DNA]</scope>
    <source>
        <strain evidence="9">z29</strain>
    </source>
</reference>
<dbReference type="EMBL" id="PVLF01000003">
    <property type="protein sequence ID" value="PRH83201.1"/>
    <property type="molecule type" value="Genomic_DNA"/>
</dbReference>
<keyword evidence="6" id="KW-0812">Transmembrane</keyword>
<organism evidence="8 9">
    <name type="scientific">Arenimonas caeni</name>
    <dbReference type="NCBI Taxonomy" id="2058085"/>
    <lineage>
        <taxon>Bacteria</taxon>
        <taxon>Pseudomonadati</taxon>
        <taxon>Pseudomonadota</taxon>
        <taxon>Gammaproteobacteria</taxon>
        <taxon>Lysobacterales</taxon>
        <taxon>Lysobacteraceae</taxon>
        <taxon>Arenimonas</taxon>
    </lineage>
</organism>
<keyword evidence="9" id="KW-1185">Reference proteome</keyword>
<feature type="transmembrane region" description="Helical" evidence="6">
    <location>
        <begin position="7"/>
        <end position="26"/>
    </location>
</feature>
<protein>
    <submittedName>
        <fullName evidence="8">Cystathionine gamma-lyase</fullName>
    </submittedName>
</protein>
<dbReference type="RefSeq" id="WP_106989584.1">
    <property type="nucleotide sequence ID" value="NZ_KZ679085.1"/>
</dbReference>
<dbReference type="GO" id="GO:0016829">
    <property type="term" value="F:lyase activity"/>
    <property type="evidence" value="ECO:0007669"/>
    <property type="project" value="UniProtKB-KW"/>
</dbReference>
<dbReference type="InterPro" id="IPR036909">
    <property type="entry name" value="Cyt_c-like_dom_sf"/>
</dbReference>
<dbReference type="SUPFAM" id="SSF46626">
    <property type="entry name" value="Cytochrome c"/>
    <property type="match status" value="1"/>
</dbReference>
<evidence type="ECO:0000256" key="6">
    <source>
        <dbReference type="SAM" id="Phobius"/>
    </source>
</evidence>
<name>A0A2P6MB25_9GAMM</name>
<feature type="compositionally biased region" description="Basic and acidic residues" evidence="5">
    <location>
        <begin position="193"/>
        <end position="267"/>
    </location>
</feature>
<keyword evidence="1 4" id="KW-0349">Heme</keyword>
<comment type="caution">
    <text evidence="8">The sequence shown here is derived from an EMBL/GenBank/DDBJ whole genome shotgun (WGS) entry which is preliminary data.</text>
</comment>
<proteinExistence type="predicted"/>
<dbReference type="GO" id="GO:0009055">
    <property type="term" value="F:electron transfer activity"/>
    <property type="evidence" value="ECO:0007669"/>
    <property type="project" value="InterPro"/>
</dbReference>
<keyword evidence="8" id="KW-0456">Lyase</keyword>
<keyword evidence="3 4" id="KW-0408">Iron</keyword>
<dbReference type="PROSITE" id="PS51007">
    <property type="entry name" value="CYTC"/>
    <property type="match status" value="1"/>
</dbReference>
<feature type="region of interest" description="Disordered" evidence="5">
    <location>
        <begin position="164"/>
        <end position="267"/>
    </location>
</feature>
<evidence type="ECO:0000259" key="7">
    <source>
        <dbReference type="PROSITE" id="PS51007"/>
    </source>
</evidence>
<dbReference type="Gene3D" id="1.10.760.10">
    <property type="entry name" value="Cytochrome c-like domain"/>
    <property type="match status" value="1"/>
</dbReference>
<evidence type="ECO:0000256" key="1">
    <source>
        <dbReference type="ARBA" id="ARBA00022617"/>
    </source>
</evidence>
<dbReference type="InterPro" id="IPR009056">
    <property type="entry name" value="Cyt_c-like_dom"/>
</dbReference>
<evidence type="ECO:0000313" key="9">
    <source>
        <dbReference type="Proteomes" id="UP000241736"/>
    </source>
</evidence>
<gene>
    <name evidence="8" type="ORF">C6N40_03300</name>
</gene>
<dbReference type="OrthoDB" id="9765171at2"/>
<evidence type="ECO:0000256" key="2">
    <source>
        <dbReference type="ARBA" id="ARBA00022723"/>
    </source>
</evidence>
<dbReference type="AlphaFoldDB" id="A0A2P6MB25"/>
<evidence type="ECO:0000256" key="4">
    <source>
        <dbReference type="PROSITE-ProRule" id="PRU00433"/>
    </source>
</evidence>
<accession>A0A2P6MB25</accession>
<dbReference type="GO" id="GO:0020037">
    <property type="term" value="F:heme binding"/>
    <property type="evidence" value="ECO:0007669"/>
    <property type="project" value="InterPro"/>
</dbReference>
<evidence type="ECO:0000313" key="8">
    <source>
        <dbReference type="EMBL" id="PRH83201.1"/>
    </source>
</evidence>
<dbReference type="Pfam" id="PF13442">
    <property type="entry name" value="Cytochrome_CBB3"/>
    <property type="match status" value="1"/>
</dbReference>
<feature type="domain" description="Cytochrome c" evidence="7">
    <location>
        <begin position="67"/>
        <end position="152"/>
    </location>
</feature>
<keyword evidence="2 4" id="KW-0479">Metal-binding</keyword>
<sequence>MSLIKSGLILVGLGAAAVGGGIYFGAIHPGADEPHSAVVFKLIETARDRAIAVRAHDMVVPTLGSEAQIRSGAGNYAAMCTTCHLAPGMAATELSQGLYPAPPELSTLGAPDPARAFWVIKHGIKASGMPAWGKSMSDEYIWNMVAFLQEMPKMSPDQYQALVATSGGHSHGGGESMPHDDAMPGMAGMGSGNHHDGAAAMDHDDAGTAPHAHDTPMSADHDDAGSAPHAHDAPAPAAHDDAGAPAHDHDAPAPPAHDDAGGTPHDH</sequence>